<dbReference type="RefSeq" id="WP_331845589.1">
    <property type="nucleotide sequence ID" value="NZ_JAZHPZ010000002.1"/>
</dbReference>
<dbReference type="PANTHER" id="PTHR33979:SF2">
    <property type="entry name" value="PEPTIDASE M50B-LIKE-DOMAIN-CONTAINING PROTEIN"/>
    <property type="match status" value="1"/>
</dbReference>
<accession>A0ABU7VQ61</accession>
<feature type="transmembrane region" description="Helical" evidence="1">
    <location>
        <begin position="7"/>
        <end position="27"/>
    </location>
</feature>
<dbReference type="Pfam" id="PF13398">
    <property type="entry name" value="Peptidase_M50B"/>
    <property type="match status" value="1"/>
</dbReference>
<feature type="transmembrane region" description="Helical" evidence="1">
    <location>
        <begin position="148"/>
        <end position="173"/>
    </location>
</feature>
<keyword evidence="1" id="KW-0472">Membrane</keyword>
<keyword evidence="3" id="KW-1185">Reference proteome</keyword>
<reference evidence="2 3" key="1">
    <citation type="submission" date="2024-02" db="EMBL/GenBank/DDBJ databases">
        <title>A nitrogen-fixing paenibacillus bacterium.</title>
        <authorList>
            <person name="Zhang W.L."/>
            <person name="Chen S.F."/>
        </authorList>
    </citation>
    <scope>NUCLEOTIDE SEQUENCE [LARGE SCALE GENOMIC DNA]</scope>
    <source>
        <strain evidence="2 3">M1</strain>
    </source>
</reference>
<evidence type="ECO:0000313" key="2">
    <source>
        <dbReference type="EMBL" id="MEF2965356.1"/>
    </source>
</evidence>
<feature type="transmembrane region" description="Helical" evidence="1">
    <location>
        <begin position="125"/>
        <end position="141"/>
    </location>
</feature>
<feature type="transmembrane region" description="Helical" evidence="1">
    <location>
        <begin position="193"/>
        <end position="215"/>
    </location>
</feature>
<proteinExistence type="predicted"/>
<sequence>MNKWLKVVLYLVGSAFLTRLIPFSGWFRMLDTMIHELGHAVATLLLSGRVLRIELNPDHSGVTYSVLAPGWSQVAVSLAGYATASLFAIAMFYGYYKRKQAQGLMVISALALVTILFFVRSGYGLLWLIIFIAVNLLFYFIGGRFRNFYYLLLAFLCLEESVMGPITLLLLSLTRPGQAGDAANLANMTMVPALVWSLLFLVFSLICAMSALRLFGKDRKRIKERDVNYKRFGSA</sequence>
<dbReference type="EMBL" id="JAZHPZ010000002">
    <property type="protein sequence ID" value="MEF2965356.1"/>
    <property type="molecule type" value="Genomic_DNA"/>
</dbReference>
<keyword evidence="1" id="KW-1133">Transmembrane helix</keyword>
<dbReference type="InterPro" id="IPR049500">
    <property type="entry name" value="Peptidase_M50B-like"/>
</dbReference>
<name>A0ABU7VQ61_9BACL</name>
<dbReference type="PANTHER" id="PTHR33979">
    <property type="entry name" value="OS02G0221600 PROTEIN"/>
    <property type="match status" value="1"/>
</dbReference>
<protein>
    <submittedName>
        <fullName evidence="2">M50 family metallopeptidase</fullName>
    </submittedName>
</protein>
<feature type="transmembrane region" description="Helical" evidence="1">
    <location>
        <begin position="74"/>
        <end position="96"/>
    </location>
</feature>
<evidence type="ECO:0000256" key="1">
    <source>
        <dbReference type="SAM" id="Phobius"/>
    </source>
</evidence>
<feature type="transmembrane region" description="Helical" evidence="1">
    <location>
        <begin position="103"/>
        <end position="119"/>
    </location>
</feature>
<gene>
    <name evidence="2" type="ORF">V3851_05875</name>
</gene>
<keyword evidence="1" id="KW-0812">Transmembrane</keyword>
<organism evidence="2 3">
    <name type="scientific">Paenibacillus haidiansis</name>
    <dbReference type="NCBI Taxonomy" id="1574488"/>
    <lineage>
        <taxon>Bacteria</taxon>
        <taxon>Bacillati</taxon>
        <taxon>Bacillota</taxon>
        <taxon>Bacilli</taxon>
        <taxon>Bacillales</taxon>
        <taxon>Paenibacillaceae</taxon>
        <taxon>Paenibacillus</taxon>
    </lineage>
</organism>
<evidence type="ECO:0000313" key="3">
    <source>
        <dbReference type="Proteomes" id="UP001306950"/>
    </source>
</evidence>
<comment type="caution">
    <text evidence="2">The sequence shown here is derived from an EMBL/GenBank/DDBJ whole genome shotgun (WGS) entry which is preliminary data.</text>
</comment>
<dbReference type="Proteomes" id="UP001306950">
    <property type="component" value="Unassembled WGS sequence"/>
</dbReference>